<dbReference type="InterPro" id="IPR000073">
    <property type="entry name" value="AB_hydrolase_1"/>
</dbReference>
<accession>A0ABW2FPL2</accession>
<dbReference type="EMBL" id="JBHTAJ010000002">
    <property type="protein sequence ID" value="MFC7178183.1"/>
    <property type="molecule type" value="Genomic_DNA"/>
</dbReference>
<feature type="domain" description="AB hydrolase-1" evidence="1">
    <location>
        <begin position="8"/>
        <end position="255"/>
    </location>
</feature>
<dbReference type="InterPro" id="IPR050228">
    <property type="entry name" value="Carboxylesterase_BioH"/>
</dbReference>
<reference evidence="3" key="1">
    <citation type="journal article" date="2019" name="Int. J. Syst. Evol. Microbiol.">
        <title>The Global Catalogue of Microorganisms (GCM) 10K type strain sequencing project: providing services to taxonomists for standard genome sequencing and annotation.</title>
        <authorList>
            <consortium name="The Broad Institute Genomics Platform"/>
            <consortium name="The Broad Institute Genome Sequencing Center for Infectious Disease"/>
            <person name="Wu L."/>
            <person name="Ma J."/>
        </authorList>
    </citation>
    <scope>NUCLEOTIDE SEQUENCE [LARGE SCALE GENOMIC DNA]</scope>
    <source>
        <strain evidence="3">CGMCC 1.12859</strain>
    </source>
</reference>
<dbReference type="PANTHER" id="PTHR43194:SF5">
    <property type="entry name" value="PIMELOYL-[ACYL-CARRIER PROTEIN] METHYL ESTER ESTERASE"/>
    <property type="match status" value="1"/>
</dbReference>
<name>A0ABW2FPL2_9ACTN</name>
<proteinExistence type="predicted"/>
<comment type="caution">
    <text evidence="2">The sequence shown here is derived from an EMBL/GenBank/DDBJ whole genome shotgun (WGS) entry which is preliminary data.</text>
</comment>
<keyword evidence="3" id="KW-1185">Reference proteome</keyword>
<protein>
    <submittedName>
        <fullName evidence="2">Alpha/beta hydrolase</fullName>
    </submittedName>
</protein>
<dbReference type="Pfam" id="PF12697">
    <property type="entry name" value="Abhydrolase_6"/>
    <property type="match status" value="1"/>
</dbReference>
<dbReference type="SUPFAM" id="SSF53474">
    <property type="entry name" value="alpha/beta-Hydrolases"/>
    <property type="match status" value="1"/>
</dbReference>
<dbReference type="GO" id="GO:0016787">
    <property type="term" value="F:hydrolase activity"/>
    <property type="evidence" value="ECO:0007669"/>
    <property type="project" value="UniProtKB-KW"/>
</dbReference>
<dbReference type="PANTHER" id="PTHR43194">
    <property type="entry name" value="HYDROLASE ALPHA/BETA FOLD FAMILY"/>
    <property type="match status" value="1"/>
</dbReference>
<organism evidence="2 3">
    <name type="scientific">Kitasatospora paranensis</name>
    <dbReference type="NCBI Taxonomy" id="258053"/>
    <lineage>
        <taxon>Bacteria</taxon>
        <taxon>Bacillati</taxon>
        <taxon>Actinomycetota</taxon>
        <taxon>Actinomycetes</taxon>
        <taxon>Kitasatosporales</taxon>
        <taxon>Streptomycetaceae</taxon>
        <taxon>Kitasatospora</taxon>
    </lineage>
</organism>
<evidence type="ECO:0000313" key="2">
    <source>
        <dbReference type="EMBL" id="MFC7178183.1"/>
    </source>
</evidence>
<evidence type="ECO:0000313" key="3">
    <source>
        <dbReference type="Proteomes" id="UP001596435"/>
    </source>
</evidence>
<dbReference type="Gene3D" id="3.40.50.1820">
    <property type="entry name" value="alpha/beta hydrolase"/>
    <property type="match status" value="1"/>
</dbReference>
<gene>
    <name evidence="2" type="ORF">ACFQMG_01245</name>
</gene>
<dbReference type="InterPro" id="IPR029058">
    <property type="entry name" value="AB_hydrolase_fold"/>
</dbReference>
<evidence type="ECO:0000259" key="1">
    <source>
        <dbReference type="Pfam" id="PF12697"/>
    </source>
</evidence>
<sequence length="266" mass="28347">MAGNARAVVFIHGLWLHPSSWAPWLELFEQAGYRPVAPGWPGVADTVEAARADPGAIADHGIDDVVAHYAGIIAELPGSPVVVGHSFGGMIAEKLLGQERAAAAVAIDAAQIKGVLPLPLSALRATFPVFSNPANRHRAVSLTEKQFRFAFGNAVSEEESDALYEKWTIPAPGKPLFEAAAANLSANSPAKVDTGNEQRGPLLLMTGGRDHTVPESITRATAKQYRHSSAVTDLHEFPDRGHSLTIDSGWREVADTALDWLAKQGL</sequence>
<dbReference type="Proteomes" id="UP001596435">
    <property type="component" value="Unassembled WGS sequence"/>
</dbReference>
<keyword evidence="2" id="KW-0378">Hydrolase</keyword>
<dbReference type="RefSeq" id="WP_380230250.1">
    <property type="nucleotide sequence ID" value="NZ_JBHSVH010000002.1"/>
</dbReference>